<evidence type="ECO:0000256" key="4">
    <source>
        <dbReference type="ARBA" id="ARBA00022801"/>
    </source>
</evidence>
<dbReference type="PANTHER" id="PTHR12801:SF115">
    <property type="entry name" value="FI18136P1-RELATED"/>
    <property type="match status" value="1"/>
</dbReference>
<feature type="domain" description="Exonuclease" evidence="9">
    <location>
        <begin position="166"/>
        <end position="326"/>
    </location>
</feature>
<dbReference type="GO" id="GO:0031125">
    <property type="term" value="P:rRNA 3'-end processing"/>
    <property type="evidence" value="ECO:0000318"/>
    <property type="project" value="GO_Central"/>
</dbReference>
<keyword evidence="11" id="KW-1185">Reference proteome</keyword>
<dbReference type="InterPro" id="IPR047021">
    <property type="entry name" value="REXO1/3/4-like"/>
</dbReference>
<dbReference type="GO" id="GO:0005634">
    <property type="term" value="C:nucleus"/>
    <property type="evidence" value="ECO:0000318"/>
    <property type="project" value="GO_Central"/>
</dbReference>
<keyword evidence="3" id="KW-0540">Nuclease</keyword>
<evidence type="ECO:0000313" key="10">
    <source>
        <dbReference type="EMBL" id="PHT70879.1"/>
    </source>
</evidence>
<dbReference type="Gene3D" id="3.30.420.10">
    <property type="entry name" value="Ribonuclease H-like superfamily/Ribonuclease H"/>
    <property type="match status" value="1"/>
</dbReference>
<feature type="coiled-coil region" evidence="8">
    <location>
        <begin position="476"/>
        <end position="503"/>
    </location>
</feature>
<comment type="function">
    <text evidence="7">3'-5' exonuclease degrading single-stranded small RNAs.</text>
</comment>
<dbReference type="FunFam" id="3.30.420.10:FF:000080">
    <property type="entry name" value="Small RNA degrading nuclease 3"/>
    <property type="match status" value="1"/>
</dbReference>
<evidence type="ECO:0000313" key="11">
    <source>
        <dbReference type="Proteomes" id="UP000222542"/>
    </source>
</evidence>
<evidence type="ECO:0000256" key="2">
    <source>
        <dbReference type="ARBA" id="ARBA00006357"/>
    </source>
</evidence>
<reference evidence="10 11" key="2">
    <citation type="journal article" date="2017" name="Genome Biol.">
        <title>New reference genome sequences of hot pepper reveal the massive evolution of plant disease-resistance genes by retroduplication.</title>
        <authorList>
            <person name="Kim S."/>
            <person name="Park J."/>
            <person name="Yeom S.I."/>
            <person name="Kim Y.M."/>
            <person name="Seo E."/>
            <person name="Kim K.T."/>
            <person name="Kim M.S."/>
            <person name="Lee J.M."/>
            <person name="Cheong K."/>
            <person name="Shin H.S."/>
            <person name="Kim S.B."/>
            <person name="Han K."/>
            <person name="Lee J."/>
            <person name="Park M."/>
            <person name="Lee H.A."/>
            <person name="Lee H.Y."/>
            <person name="Lee Y."/>
            <person name="Oh S."/>
            <person name="Lee J.H."/>
            <person name="Choi E."/>
            <person name="Choi E."/>
            <person name="Lee S.E."/>
            <person name="Jeon J."/>
            <person name="Kim H."/>
            <person name="Choi G."/>
            <person name="Song H."/>
            <person name="Lee J."/>
            <person name="Lee S.C."/>
            <person name="Kwon J.K."/>
            <person name="Lee H.Y."/>
            <person name="Koo N."/>
            <person name="Hong Y."/>
            <person name="Kim R.W."/>
            <person name="Kang W.H."/>
            <person name="Huh J.H."/>
            <person name="Kang B.C."/>
            <person name="Yang T.J."/>
            <person name="Lee Y.H."/>
            <person name="Bennetzen J.L."/>
            <person name="Choi D."/>
        </authorList>
    </citation>
    <scope>NUCLEOTIDE SEQUENCE [LARGE SCALE GENOMIC DNA]</scope>
    <source>
        <strain evidence="11">cv. CM334</strain>
    </source>
</reference>
<dbReference type="Pfam" id="PF00929">
    <property type="entry name" value="RNase_T"/>
    <property type="match status" value="1"/>
</dbReference>
<organism evidence="10 11">
    <name type="scientific">Capsicum annuum</name>
    <name type="common">Capsicum pepper</name>
    <dbReference type="NCBI Taxonomy" id="4072"/>
    <lineage>
        <taxon>Eukaryota</taxon>
        <taxon>Viridiplantae</taxon>
        <taxon>Streptophyta</taxon>
        <taxon>Embryophyta</taxon>
        <taxon>Tracheophyta</taxon>
        <taxon>Spermatophyta</taxon>
        <taxon>Magnoliopsida</taxon>
        <taxon>eudicotyledons</taxon>
        <taxon>Gunneridae</taxon>
        <taxon>Pentapetalae</taxon>
        <taxon>asterids</taxon>
        <taxon>lamiids</taxon>
        <taxon>Solanales</taxon>
        <taxon>Solanaceae</taxon>
        <taxon>Solanoideae</taxon>
        <taxon>Capsiceae</taxon>
        <taxon>Capsicum</taxon>
    </lineage>
</organism>
<dbReference type="InterPro" id="IPR013520">
    <property type="entry name" value="Ribonucl_H"/>
</dbReference>
<keyword evidence="4" id="KW-0378">Hydrolase</keyword>
<proteinExistence type="inferred from homology"/>
<dbReference type="OMA" id="YEEDWVV"/>
<comment type="subcellular location">
    <subcellularLocation>
        <location evidence="1">Nucleus</location>
    </subcellularLocation>
</comment>
<evidence type="ECO:0000256" key="3">
    <source>
        <dbReference type="ARBA" id="ARBA00022722"/>
    </source>
</evidence>
<evidence type="ECO:0000256" key="7">
    <source>
        <dbReference type="ARBA" id="ARBA00053817"/>
    </source>
</evidence>
<evidence type="ECO:0000259" key="9">
    <source>
        <dbReference type="SMART" id="SM00479"/>
    </source>
</evidence>
<comment type="similarity">
    <text evidence="2">Belongs to the REXO1/REXO3 family.</text>
</comment>
<dbReference type="PANTHER" id="PTHR12801">
    <property type="entry name" value="RNA EXONUCLEASE REXO1 / RECO3 FAMILY MEMBER-RELATED"/>
    <property type="match status" value="1"/>
</dbReference>
<dbReference type="Proteomes" id="UP000222542">
    <property type="component" value="Unassembled WGS sequence"/>
</dbReference>
<dbReference type="GO" id="GO:0004527">
    <property type="term" value="F:exonuclease activity"/>
    <property type="evidence" value="ECO:0000318"/>
    <property type="project" value="GO_Central"/>
</dbReference>
<accession>A0A2G2YM85</accession>
<gene>
    <name evidence="10" type="ORF">T459_25983</name>
</gene>
<evidence type="ECO:0000256" key="8">
    <source>
        <dbReference type="SAM" id="Coils"/>
    </source>
</evidence>
<dbReference type="SMART" id="SM00479">
    <property type="entry name" value="EXOIII"/>
    <property type="match status" value="1"/>
</dbReference>
<evidence type="ECO:0000256" key="1">
    <source>
        <dbReference type="ARBA" id="ARBA00004123"/>
    </source>
</evidence>
<dbReference type="SUPFAM" id="SSF53098">
    <property type="entry name" value="Ribonuclease H-like"/>
    <property type="match status" value="1"/>
</dbReference>
<keyword evidence="6" id="KW-0539">Nucleus</keyword>
<dbReference type="Gramene" id="PHT70879">
    <property type="protein sequence ID" value="PHT70879"/>
    <property type="gene ID" value="T459_25983"/>
</dbReference>
<name>A0A2G2YM85_CAPAN</name>
<dbReference type="EMBL" id="AYRZ02000010">
    <property type="protein sequence ID" value="PHT70879.1"/>
    <property type="molecule type" value="Genomic_DNA"/>
</dbReference>
<dbReference type="InterPro" id="IPR034922">
    <property type="entry name" value="REX1-like_exo"/>
</dbReference>
<evidence type="ECO:0000256" key="5">
    <source>
        <dbReference type="ARBA" id="ARBA00022839"/>
    </source>
</evidence>
<dbReference type="CDD" id="cd06145">
    <property type="entry name" value="REX1_like"/>
    <property type="match status" value="1"/>
</dbReference>
<keyword evidence="8" id="KW-0175">Coiled coil</keyword>
<keyword evidence="5" id="KW-0269">Exonuclease</keyword>
<dbReference type="InterPro" id="IPR036397">
    <property type="entry name" value="RNaseH_sf"/>
</dbReference>
<dbReference type="GO" id="GO:0003676">
    <property type="term" value="F:nucleic acid binding"/>
    <property type="evidence" value="ECO:0007669"/>
    <property type="project" value="InterPro"/>
</dbReference>
<reference evidence="10 11" key="1">
    <citation type="journal article" date="2014" name="Nat. Genet.">
        <title>Genome sequence of the hot pepper provides insights into the evolution of pungency in Capsicum species.</title>
        <authorList>
            <person name="Kim S."/>
            <person name="Park M."/>
            <person name="Yeom S.I."/>
            <person name="Kim Y.M."/>
            <person name="Lee J.M."/>
            <person name="Lee H.A."/>
            <person name="Seo E."/>
            <person name="Choi J."/>
            <person name="Cheong K."/>
            <person name="Kim K.T."/>
            <person name="Jung K."/>
            <person name="Lee G.W."/>
            <person name="Oh S.K."/>
            <person name="Bae C."/>
            <person name="Kim S.B."/>
            <person name="Lee H.Y."/>
            <person name="Kim S.Y."/>
            <person name="Kim M.S."/>
            <person name="Kang B.C."/>
            <person name="Jo Y.D."/>
            <person name="Yang H.B."/>
            <person name="Jeong H.J."/>
            <person name="Kang W.H."/>
            <person name="Kwon J.K."/>
            <person name="Shin C."/>
            <person name="Lim J.Y."/>
            <person name="Park J.H."/>
            <person name="Huh J.H."/>
            <person name="Kim J.S."/>
            <person name="Kim B.D."/>
            <person name="Cohen O."/>
            <person name="Paran I."/>
            <person name="Suh M.C."/>
            <person name="Lee S.B."/>
            <person name="Kim Y.K."/>
            <person name="Shin Y."/>
            <person name="Noh S.J."/>
            <person name="Park J."/>
            <person name="Seo Y.S."/>
            <person name="Kwon S.Y."/>
            <person name="Kim H.A."/>
            <person name="Park J.M."/>
            <person name="Kim H.J."/>
            <person name="Choi S.B."/>
            <person name="Bosland P.W."/>
            <person name="Reeves G."/>
            <person name="Jo S.H."/>
            <person name="Lee B.W."/>
            <person name="Cho H.T."/>
            <person name="Choi H.S."/>
            <person name="Lee M.S."/>
            <person name="Yu Y."/>
            <person name="Do Choi Y."/>
            <person name="Park B.S."/>
            <person name="van Deynze A."/>
            <person name="Ashrafi H."/>
            <person name="Hill T."/>
            <person name="Kim W.T."/>
            <person name="Pai H.S."/>
            <person name="Ahn H.K."/>
            <person name="Yeam I."/>
            <person name="Giovannoni J.J."/>
            <person name="Rose J.K."/>
            <person name="Sorensen I."/>
            <person name="Lee S.J."/>
            <person name="Kim R.W."/>
            <person name="Choi I.Y."/>
            <person name="Choi B.S."/>
            <person name="Lim J.S."/>
            <person name="Lee Y.H."/>
            <person name="Choi D."/>
        </authorList>
    </citation>
    <scope>NUCLEOTIDE SEQUENCE [LARGE SCALE GENOMIC DNA]</scope>
    <source>
        <strain evidence="11">cv. CM334</strain>
    </source>
</reference>
<dbReference type="InterPro" id="IPR012337">
    <property type="entry name" value="RNaseH-like_sf"/>
</dbReference>
<comment type="caution">
    <text evidence="10">The sequence shown here is derived from an EMBL/GenBank/DDBJ whole genome shotgun (WGS) entry which is preliminary data.</text>
</comment>
<dbReference type="AlphaFoldDB" id="A0A2G2YM85"/>
<evidence type="ECO:0000256" key="6">
    <source>
        <dbReference type="ARBA" id="ARBA00023242"/>
    </source>
</evidence>
<sequence length="513" mass="58316">MVATWGSVSDESYDEEVDETAFMAIEYSDMEEEDEISEVLAELVKLAQKRGLKGSKGRWKDFLRSYDKKFGVSLSDPSKRSIDVLLAFLKTFSQNDLKYTYKVFQCHSNQDAVEQLQKSFPDSESAEQGLVYLTLEHPEYPRDYSFPSHEEGWLVTRRSYFDQSKAMVAIDCEMVLCQDGTEALVRICAVDRNLEVKLNEFVNRSKPIADYRTEITGITAGDLDGVSCSLADVQTSMKKLLSHGTILIGHSLHNDLRALKIDHARVIDTSYAFKYQDEPYYKPSVSNLCKSVLRFKLRKMGSPHICLDDASAAMKLVLAKVENGVDNIIPLVHEEVAALLVHRIPVAVHSQELHKVIPGEFTVAVKANRKGQADKYTAYVNFKNQHEANEAFDKLEGNQEKDTWGRPQKLVSFHLDSGISGSLCVRKMVDNTYSKEVTPMKRSFEEDKETVEESKKPRTDYQCTEIKEFSAGCNQCETHSKEIERLKKELSHRDEEISSLNRLIVNLVRKHAL</sequence>
<dbReference type="STRING" id="4072.A0A2G2YM85"/>
<protein>
    <recommendedName>
        <fullName evidence="9">Exonuclease domain-containing protein</fullName>
    </recommendedName>
</protein>